<dbReference type="Gene3D" id="1.25.10.10">
    <property type="entry name" value="Leucine-rich Repeat Variant"/>
    <property type="match status" value="1"/>
</dbReference>
<feature type="compositionally biased region" description="Polar residues" evidence="2">
    <location>
        <begin position="1649"/>
        <end position="1658"/>
    </location>
</feature>
<proteinExistence type="predicted"/>
<feature type="compositionally biased region" description="Low complexity" evidence="2">
    <location>
        <begin position="1686"/>
        <end position="1703"/>
    </location>
</feature>
<dbReference type="InterPro" id="IPR011989">
    <property type="entry name" value="ARM-like"/>
</dbReference>
<feature type="region of interest" description="Disordered" evidence="2">
    <location>
        <begin position="1421"/>
        <end position="1443"/>
    </location>
</feature>
<dbReference type="EnsemblMetazoa" id="XM_012202880.1">
    <property type="protein sequence ID" value="XP_012058270.1"/>
    <property type="gene ID" value="LOC105621410"/>
</dbReference>
<dbReference type="FunCoup" id="A0A158NL62">
    <property type="interactions" value="44"/>
</dbReference>
<dbReference type="Gene3D" id="1.20.58.2220">
    <property type="entry name" value="Formin, FH2 domain"/>
    <property type="match status" value="1"/>
</dbReference>
<dbReference type="InterPro" id="IPR015425">
    <property type="entry name" value="FH2_Formin"/>
</dbReference>
<feature type="domain" description="FH2" evidence="4">
    <location>
        <begin position="320"/>
        <end position="725"/>
    </location>
</feature>
<dbReference type="SUPFAM" id="SSF101447">
    <property type="entry name" value="Formin homology 2 domain (FH2 domain)"/>
    <property type="match status" value="1"/>
</dbReference>
<sequence length="1756" mass="197859">MDSHVGLDYIVDNPEYCVKLASALETACPSVKKQVVELLSALCVYSQDGRQRAIDTLHTYQERKGERYRLRVVVDELQKATSEDYQTALLAFINCLVISTPVLKDRIRIRNEFIGLKLLPILNELRKSHASDVKVQLNAFDYQQEADEELTNHGPPGIDLSSHVDVFYAILGQVADTPQEIPFLSVLQHLLRLDPKDAASDLAWDIAETLVHRATLLESREDATKLLRSPSLQMNLCCHCRGPDQMCGTSRKTSLSTNNNSTAPLPPPPPPPIPMTSSPLTLPSGSNFVLPPPPPPLLFVATSDASMETMIPNHARLLPQQEIPTPKTKMKTINWNKIPNHKVIGKRNIWSLVANDYQNSTMSDLDWAEMEGLFCQQVPPMVLSASYSTSYGTGVDIERRRREPTEIALLDGKRSLNVSIFLKQFRSSNENIIQLIKEGGHDDIGAEKLRGLLKILPEVDELEMLKNFDGDKSKLGNAEKFFLQLIQVPNYKLRIECMLLKEEFAANMSYLELSINSMILAGEDLMTNKLLQEVLYMVLVAGNFLNSGGYAGNAAGVKLSSLQKLTEIRANKPGMNLIHYVALQAERKRKNLLSFAKNITALEAATKTTIEQLTNEFNNLDTKIIKIKSQIQFSSTENDIQEQMAQFLQMAEREMAQLKRDMEELEGVRRSLAEFFCEDTNTFKIEECFRIFHQFYQKFNQAITENERRRIQEEQVMARRKQREEQLLARKRLLNNQAEMPVSESESNLMDHGLFDLHTGLSQRNYSRSEAKMRRNCGITAVDVSDEDVSIIGSPNIRRRLGSCPGGSDHQSIKEDTYSPDITPNGTLRRRRSRIPCEDDDGNLMDFLRTSGQDNMRERKSWGSLDRSWARRARGQSRRGDLLNADFSGDRERPSSPAPLAESKPFLQEEEAKSTGKAWRQKIEEWLSENEKEDRADEQLQKRTKQLHQANRRSFEDSESEGKSFPMNTSEDQIMLEERNSSKVYDWRPSVEKTDVMRTMEAIEEVQISSQDKSPWRKSSLNLSSSTEETDPRYSRKNGSKPSVENALVSSTLQAITEEDRKKNKINDVINLDIQDELTIYLRQPYTVAPATRRFFKLGRKSADKERINDKIEIDSDNIETPPAIRRLFSPSKDVKPVEKEPCKRERCNSSLQGRETKTAISKWIGTDLGTGNFDRYSATRRTRRYRKTLDLMGNKDKSNVSSLEMVHDEKSTVQQPNSLAQADEEILHEDADTMLRIWQDKLKRRDTALEIARSDEDLQCLSDSEPTTATSTMSHRNSRLPVSQPLPVLAVTNTVLSPVMQESRSREPVTVITERAVTSRERHRSMIDPSQVKEAVRLSSNPPSQVNQNQEIINGFSRNGNSLHDRKDDVLEIVEEEKCADLKSTREFENVRTVDDSCDQIAVRQNSVFRNRFIPDVSVTTSPLSGKSRDQELNDEGFEETQSLVSETLSQETSSGNYETDTHDLMRCSPAELGGYSSENPRRSVITVMDDGRKSSVDKLLMPASSKMFNEKTIARNASEKSNFLPKRTASAKHESSALRKIESLKRTSNVVPLPNDTGVSKSEVQRSSSRSSLRSSRSSLNSATSVNTVRNLAANRVHLQNYTSAIRALTNDLKKNSPLSRPLPPKDAVDKRRSSLRQIGTSKIPASRSNNSSSNIGPAMRSIQKESEVVPGIPKVIRGRPIASRSSSSGSSVGQQSILGSRLPSGDKTYATKSRLMQPRIGLKGHSFMRPTAASVNKGSTTNLPKNIKVVVKG</sequence>
<dbReference type="Proteomes" id="UP000005205">
    <property type="component" value="Unassembled WGS sequence"/>
</dbReference>
<dbReference type="EMBL" id="ADTU01019266">
    <property type="status" value="NOT_ANNOTATED_CDS"/>
    <property type="molecule type" value="Genomic_DNA"/>
</dbReference>
<dbReference type="STRING" id="12957.A0A158NL62"/>
<feature type="region of interest" description="Disordered" evidence="2">
    <location>
        <begin position="1006"/>
        <end position="1045"/>
    </location>
</feature>
<evidence type="ECO:0008006" key="7">
    <source>
        <dbReference type="Google" id="ProtNLM"/>
    </source>
</evidence>
<dbReference type="EMBL" id="ADTU01019265">
    <property type="status" value="NOT_ANNOTATED_CDS"/>
    <property type="molecule type" value="Genomic_DNA"/>
</dbReference>
<organism evidence="5 6">
    <name type="scientific">Atta cephalotes</name>
    <name type="common">Leafcutter ant</name>
    <dbReference type="NCBI Taxonomy" id="12957"/>
    <lineage>
        <taxon>Eukaryota</taxon>
        <taxon>Metazoa</taxon>
        <taxon>Ecdysozoa</taxon>
        <taxon>Arthropoda</taxon>
        <taxon>Hexapoda</taxon>
        <taxon>Insecta</taxon>
        <taxon>Pterygota</taxon>
        <taxon>Neoptera</taxon>
        <taxon>Endopterygota</taxon>
        <taxon>Hymenoptera</taxon>
        <taxon>Apocrita</taxon>
        <taxon>Aculeata</taxon>
        <taxon>Formicoidea</taxon>
        <taxon>Formicidae</taxon>
        <taxon>Myrmicinae</taxon>
        <taxon>Atta</taxon>
    </lineage>
</organism>
<dbReference type="KEGG" id="acep:105621410"/>
<feature type="compositionally biased region" description="Basic and acidic residues" evidence="2">
    <location>
        <begin position="1533"/>
        <end position="1547"/>
    </location>
</feature>
<feature type="region of interest" description="Disordered" evidence="2">
    <location>
        <begin position="1521"/>
        <end position="1585"/>
    </location>
</feature>
<dbReference type="EMBL" id="ADTU01019263">
    <property type="status" value="NOT_ANNOTATED_CDS"/>
    <property type="molecule type" value="Genomic_DNA"/>
</dbReference>
<name>A0A158NL62_ATTCE</name>
<protein>
    <recommendedName>
        <fullName evidence="7">FH2 domain-containing protein</fullName>
    </recommendedName>
</protein>
<evidence type="ECO:0000259" key="3">
    <source>
        <dbReference type="PROSITE" id="PS51232"/>
    </source>
</evidence>
<evidence type="ECO:0000313" key="6">
    <source>
        <dbReference type="Proteomes" id="UP000005205"/>
    </source>
</evidence>
<feature type="compositionally biased region" description="Pro residues" evidence="2">
    <location>
        <begin position="264"/>
        <end position="274"/>
    </location>
</feature>
<dbReference type="PANTHER" id="PTHR46345">
    <property type="entry name" value="INVERTED FORMIN-2"/>
    <property type="match status" value="1"/>
</dbReference>
<dbReference type="SMART" id="SM01139">
    <property type="entry name" value="Drf_FH3"/>
    <property type="match status" value="1"/>
</dbReference>
<reference evidence="5" key="2">
    <citation type="submission" date="2016-04" db="UniProtKB">
        <authorList>
            <consortium name="EnsemblMetazoa"/>
        </authorList>
    </citation>
    <scope>IDENTIFICATION</scope>
</reference>
<evidence type="ECO:0000313" key="5">
    <source>
        <dbReference type="EnsemblMetazoa" id="XP_012058270.1"/>
    </source>
</evidence>
<feature type="region of interest" description="Disordered" evidence="2">
    <location>
        <begin position="248"/>
        <end position="280"/>
    </location>
</feature>
<feature type="region of interest" description="Disordered" evidence="2">
    <location>
        <begin position="800"/>
        <end position="915"/>
    </location>
</feature>
<evidence type="ECO:0000256" key="2">
    <source>
        <dbReference type="SAM" id="MobiDB-lite"/>
    </source>
</evidence>
<dbReference type="Pfam" id="PF06367">
    <property type="entry name" value="Drf_FH3"/>
    <property type="match status" value="1"/>
</dbReference>
<feature type="compositionally biased region" description="Basic and acidic residues" evidence="2">
    <location>
        <begin position="953"/>
        <end position="962"/>
    </location>
</feature>
<dbReference type="Pfam" id="PF02181">
    <property type="entry name" value="FH2"/>
    <property type="match status" value="1"/>
</dbReference>
<dbReference type="Gene3D" id="1.10.238.150">
    <property type="entry name" value="Formin, FH3 diaphanous domain"/>
    <property type="match status" value="1"/>
</dbReference>
<keyword evidence="1" id="KW-0175">Coiled coil</keyword>
<dbReference type="InParanoid" id="A0A158NL62"/>
<feature type="coiled-coil region" evidence="1">
    <location>
        <begin position="610"/>
        <end position="668"/>
    </location>
</feature>
<keyword evidence="6" id="KW-1185">Reference proteome</keyword>
<dbReference type="InterPro" id="IPR010472">
    <property type="entry name" value="FH3_dom"/>
</dbReference>
<evidence type="ECO:0000256" key="1">
    <source>
        <dbReference type="SAM" id="Coils"/>
    </source>
</evidence>
<dbReference type="SMART" id="SM00498">
    <property type="entry name" value="FH2"/>
    <property type="match status" value="1"/>
</dbReference>
<dbReference type="PANTHER" id="PTHR46345:SF8">
    <property type="entry name" value="FORMIN 3, ISOFORM B"/>
    <property type="match status" value="1"/>
</dbReference>
<feature type="region of interest" description="Disordered" evidence="2">
    <location>
        <begin position="929"/>
        <end position="971"/>
    </location>
</feature>
<reference evidence="6" key="1">
    <citation type="journal article" date="2011" name="PLoS Genet.">
        <title>The genome sequence of the leaf-cutter ant Atta cephalotes reveals insights into its obligate symbiotic lifestyle.</title>
        <authorList>
            <person name="Suen G."/>
            <person name="Teiling C."/>
            <person name="Li L."/>
            <person name="Holt C."/>
            <person name="Abouheif E."/>
            <person name="Bornberg-Bauer E."/>
            <person name="Bouffard P."/>
            <person name="Caldera E.J."/>
            <person name="Cash E."/>
            <person name="Cavanaugh A."/>
            <person name="Denas O."/>
            <person name="Elhaik E."/>
            <person name="Fave M.J."/>
            <person name="Gadau J."/>
            <person name="Gibson J.D."/>
            <person name="Graur D."/>
            <person name="Grubbs K.J."/>
            <person name="Hagen D.E."/>
            <person name="Harkins T.T."/>
            <person name="Helmkampf M."/>
            <person name="Hu H."/>
            <person name="Johnson B.R."/>
            <person name="Kim J."/>
            <person name="Marsh S.E."/>
            <person name="Moeller J.A."/>
            <person name="Munoz-Torres M.C."/>
            <person name="Murphy M.C."/>
            <person name="Naughton M.C."/>
            <person name="Nigam S."/>
            <person name="Overson R."/>
            <person name="Rajakumar R."/>
            <person name="Reese J.T."/>
            <person name="Scott J.J."/>
            <person name="Smith C.R."/>
            <person name="Tao S."/>
            <person name="Tsutsui N.D."/>
            <person name="Viljakainen L."/>
            <person name="Wissler L."/>
            <person name="Yandell M.D."/>
            <person name="Zimmer F."/>
            <person name="Taylor J."/>
            <person name="Slater S.C."/>
            <person name="Clifton S.W."/>
            <person name="Warren W.C."/>
            <person name="Elsik C.G."/>
            <person name="Smith C.D."/>
            <person name="Weinstock G.M."/>
            <person name="Gerardo N.M."/>
            <person name="Currie C.R."/>
        </authorList>
    </citation>
    <scope>NUCLEOTIDE SEQUENCE [LARGE SCALE GENOMIC DNA]</scope>
</reference>
<feature type="compositionally biased region" description="Low complexity" evidence="2">
    <location>
        <begin position="1568"/>
        <end position="1582"/>
    </location>
</feature>
<feature type="region of interest" description="Disordered" evidence="2">
    <location>
        <begin position="1615"/>
        <end position="1711"/>
    </location>
</feature>
<dbReference type="SUPFAM" id="SSF48371">
    <property type="entry name" value="ARM repeat"/>
    <property type="match status" value="1"/>
</dbReference>
<gene>
    <name evidence="5" type="primary">105621410</name>
</gene>
<dbReference type="InterPro" id="IPR042201">
    <property type="entry name" value="FH2_Formin_sf"/>
</dbReference>
<dbReference type="InterPro" id="IPR016024">
    <property type="entry name" value="ARM-type_fold"/>
</dbReference>
<dbReference type="PROSITE" id="PS51232">
    <property type="entry name" value="GBD_FH3"/>
    <property type="match status" value="1"/>
</dbReference>
<accession>A0A158NL62</accession>
<dbReference type="PROSITE" id="PS51444">
    <property type="entry name" value="FH2"/>
    <property type="match status" value="1"/>
</dbReference>
<dbReference type="InterPro" id="IPR014768">
    <property type="entry name" value="GBD/FH3_dom"/>
</dbReference>
<feature type="compositionally biased region" description="Basic and acidic residues" evidence="2">
    <location>
        <begin position="929"/>
        <end position="941"/>
    </location>
</feature>
<dbReference type="EMBL" id="ADTU01019264">
    <property type="status" value="NOT_ANNOTATED_CDS"/>
    <property type="molecule type" value="Genomic_DNA"/>
</dbReference>
<feature type="domain" description="GBD/FH3" evidence="3">
    <location>
        <begin position="1"/>
        <end position="222"/>
    </location>
</feature>
<dbReference type="GO" id="GO:0003779">
    <property type="term" value="F:actin binding"/>
    <property type="evidence" value="ECO:0007669"/>
    <property type="project" value="InterPro"/>
</dbReference>
<evidence type="ECO:0000259" key="4">
    <source>
        <dbReference type="PROSITE" id="PS51444"/>
    </source>
</evidence>
<dbReference type="OrthoDB" id="26518at2759"/>